<dbReference type="EMBL" id="JAAQQR010000008">
    <property type="protein sequence ID" value="NID06340.1"/>
    <property type="molecule type" value="Genomic_DNA"/>
</dbReference>
<keyword evidence="1" id="KW-0812">Transmembrane</keyword>
<gene>
    <name evidence="3" type="ORF">HBF26_15710</name>
</gene>
<dbReference type="Proteomes" id="UP001429601">
    <property type="component" value="Unassembled WGS sequence"/>
</dbReference>
<keyword evidence="1" id="KW-0472">Membrane</keyword>
<dbReference type="PANTHER" id="PTHR34978:SF3">
    <property type="entry name" value="SLR0241 PROTEIN"/>
    <property type="match status" value="1"/>
</dbReference>
<evidence type="ECO:0000313" key="3">
    <source>
        <dbReference type="EMBL" id="NID06340.1"/>
    </source>
</evidence>
<reference evidence="3 4" key="1">
    <citation type="journal article" date="2011" name="Curr. Microbiol.">
        <title>Luteibacter jiangsuensis sp. nov.: a methamidophos-degrading bacterium isolated from a methamidophos-manufacturing factory.</title>
        <authorList>
            <person name="Wang L."/>
            <person name="Wang G.L."/>
            <person name="Li S.P."/>
            <person name="Jiang J.D."/>
        </authorList>
    </citation>
    <scope>NUCLEOTIDE SEQUENCE [LARGE SCALE GENOMIC DNA]</scope>
    <source>
        <strain evidence="3 4">CGMCC 1.10133</strain>
    </source>
</reference>
<evidence type="ECO:0000259" key="2">
    <source>
        <dbReference type="Pfam" id="PF05569"/>
    </source>
</evidence>
<comment type="caution">
    <text evidence="3">The sequence shown here is derived from an EMBL/GenBank/DDBJ whole genome shotgun (WGS) entry which is preliminary data.</text>
</comment>
<name>A0ABX0Q711_9GAMM</name>
<feature type="transmembrane region" description="Helical" evidence="1">
    <location>
        <begin position="35"/>
        <end position="56"/>
    </location>
</feature>
<dbReference type="RefSeq" id="WP_167128565.1">
    <property type="nucleotide sequence ID" value="NZ_JAAQQR010000008.1"/>
</dbReference>
<keyword evidence="4" id="KW-1185">Reference proteome</keyword>
<keyword evidence="1" id="KW-1133">Transmembrane helix</keyword>
<dbReference type="InterPro" id="IPR052173">
    <property type="entry name" value="Beta-lactam_resp_regulator"/>
</dbReference>
<proteinExistence type="predicted"/>
<dbReference type="InterPro" id="IPR008756">
    <property type="entry name" value="Peptidase_M56"/>
</dbReference>
<dbReference type="Pfam" id="PF05569">
    <property type="entry name" value="Peptidase_M56"/>
    <property type="match status" value="1"/>
</dbReference>
<feature type="domain" description="Peptidase M56" evidence="2">
    <location>
        <begin position="48"/>
        <end position="277"/>
    </location>
</feature>
<feature type="transmembrane region" description="Helical" evidence="1">
    <location>
        <begin position="286"/>
        <end position="306"/>
    </location>
</feature>
<accession>A0ABX0Q711</accession>
<protein>
    <recommendedName>
        <fullName evidence="2">Peptidase M56 domain-containing protein</fullName>
    </recommendedName>
</protein>
<evidence type="ECO:0000313" key="4">
    <source>
        <dbReference type="Proteomes" id="UP001429601"/>
    </source>
</evidence>
<organism evidence="3 4">
    <name type="scientific">Luteibacter jiangsuensis</name>
    <dbReference type="NCBI Taxonomy" id="637577"/>
    <lineage>
        <taxon>Bacteria</taxon>
        <taxon>Pseudomonadati</taxon>
        <taxon>Pseudomonadota</taxon>
        <taxon>Gammaproteobacteria</taxon>
        <taxon>Lysobacterales</taxon>
        <taxon>Rhodanobacteraceae</taxon>
        <taxon>Luteibacter</taxon>
    </lineage>
</organism>
<dbReference type="PANTHER" id="PTHR34978">
    <property type="entry name" value="POSSIBLE SENSOR-TRANSDUCER PROTEIN BLAR"/>
    <property type="match status" value="1"/>
</dbReference>
<feature type="transmembrane region" description="Helical" evidence="1">
    <location>
        <begin position="6"/>
        <end position="23"/>
    </location>
</feature>
<dbReference type="CDD" id="cd07341">
    <property type="entry name" value="M56_BlaR1_MecR1_like"/>
    <property type="match status" value="1"/>
</dbReference>
<evidence type="ECO:0000256" key="1">
    <source>
        <dbReference type="SAM" id="Phobius"/>
    </source>
</evidence>
<feature type="transmembrane region" description="Helical" evidence="1">
    <location>
        <begin position="112"/>
        <end position="131"/>
    </location>
</feature>
<sequence>MLAWMVYAVLVAAVFGGAALLAEQAAKHRRLPTRGVWIAAIATSIALPVAMATVSIPRSWVSSEASATAKGAAEPLLLGATTSIPLAAKAIDWSGATSYASSPRIDTMLTDIWLASSCTLLLFLGVTTMVFHRRKRRWTPGTAYGVPVLVSDDVGPAVVGLVRSRVVIPAWVLEESPAQQRYIMAHEQSHLAARDPLLVAVAMALLVSMPWSPLLWWQFHRLRCAIEVDCDARVLREGGDVRDYCETLIQVGQNQSEYVAAVTAMSESKSFLERRIRIMLSTPRKWARASAFAMISLALGMAVFAAQVTPPESPGQPATHAPAVDPAILDTYAGFYALSDYSLLTVERKENGLTVTPIGQFLAQGTIAVSAVGEHEFAVPAIDVTLDFVKGADGRVASVVVREHGNVAIDAPRVDRATAERIRADLAERVKVQKPFPDSEKALRRILTNPEGNEGLDPAAARIFARNHAQVGNYLAHLGPVQSYKFEGVTDYGWDIYDVQHEHGAQQVFIQLDRHGLISNSVMRRQ</sequence>